<comment type="caution">
    <text evidence="2">The sequence shown here is derived from an EMBL/GenBank/DDBJ whole genome shotgun (WGS) entry which is preliminary data.</text>
</comment>
<sequence>MRCINPSLSGLRGDTRIRTLPIGEWLIKRDGPPEKPDRSAGVGRQAGERTTAYVGHPHGQTDRLIEVIVAGA</sequence>
<accession>A0AA37XBW7</accession>
<feature type="compositionally biased region" description="Basic and acidic residues" evidence="1">
    <location>
        <begin position="27"/>
        <end position="38"/>
    </location>
</feature>
<organism evidence="2 3">
    <name type="scientific">Arenivirga flava</name>
    <dbReference type="NCBI Taxonomy" id="1930060"/>
    <lineage>
        <taxon>Bacteria</taxon>
        <taxon>Bacillati</taxon>
        <taxon>Actinomycetota</taxon>
        <taxon>Actinomycetes</taxon>
        <taxon>Micrococcales</taxon>
        <taxon>Microbacteriaceae</taxon>
        <taxon>Arenivirga</taxon>
    </lineage>
</organism>
<proteinExistence type="predicted"/>
<gene>
    <name evidence="2" type="ORF">GCM10025874_20980</name>
</gene>
<feature type="region of interest" description="Disordered" evidence="1">
    <location>
        <begin position="27"/>
        <end position="58"/>
    </location>
</feature>
<evidence type="ECO:0000313" key="3">
    <source>
        <dbReference type="Proteomes" id="UP001157160"/>
    </source>
</evidence>
<protein>
    <submittedName>
        <fullName evidence="2">Uncharacterized protein</fullName>
    </submittedName>
</protein>
<evidence type="ECO:0000256" key="1">
    <source>
        <dbReference type="SAM" id="MobiDB-lite"/>
    </source>
</evidence>
<dbReference type="EMBL" id="BSUL01000001">
    <property type="protein sequence ID" value="GMA28845.1"/>
    <property type="molecule type" value="Genomic_DNA"/>
</dbReference>
<name>A0AA37XBW7_9MICO</name>
<dbReference type="AlphaFoldDB" id="A0AA37XBW7"/>
<evidence type="ECO:0000313" key="2">
    <source>
        <dbReference type="EMBL" id="GMA28845.1"/>
    </source>
</evidence>
<keyword evidence="3" id="KW-1185">Reference proteome</keyword>
<dbReference type="Proteomes" id="UP001157160">
    <property type="component" value="Unassembled WGS sequence"/>
</dbReference>
<reference evidence="2 3" key="1">
    <citation type="journal article" date="2014" name="Int. J. Syst. Evol. Microbiol.">
        <title>Complete genome sequence of Corynebacterium casei LMG S-19264T (=DSM 44701T), isolated from a smear-ripened cheese.</title>
        <authorList>
            <consortium name="US DOE Joint Genome Institute (JGI-PGF)"/>
            <person name="Walter F."/>
            <person name="Albersmeier A."/>
            <person name="Kalinowski J."/>
            <person name="Ruckert C."/>
        </authorList>
    </citation>
    <scope>NUCLEOTIDE SEQUENCE [LARGE SCALE GENOMIC DNA]</scope>
    <source>
        <strain evidence="2 3">NBRC 112289</strain>
    </source>
</reference>